<keyword evidence="2 6" id="KW-0808">Transferase</keyword>
<reference evidence="10 11" key="1">
    <citation type="journal article" date="2010" name="J. Bacteriol.">
        <title>Complete genome sequence of "Candidatus Puniceispirillum marinum" IMCC1322, a representative of the SAR116 clade in the Alphaproteobacteria.</title>
        <authorList>
            <person name="Oh H.M."/>
            <person name="Kwon K.K."/>
            <person name="Kang I."/>
            <person name="Kang S.G."/>
            <person name="Lee J.H."/>
            <person name="Kim S.J."/>
            <person name="Cho J.C."/>
        </authorList>
    </citation>
    <scope>NUCLEOTIDE SEQUENCE [LARGE SCALE GENOMIC DNA]</scope>
    <source>
        <strain evidence="10 11">IMCC1322</strain>
    </source>
</reference>
<keyword evidence="3 6" id="KW-0949">S-adenosyl-L-methionine</keyword>
<dbReference type="InterPro" id="IPR001525">
    <property type="entry name" value="C5_MeTfrase"/>
</dbReference>
<evidence type="ECO:0000256" key="4">
    <source>
        <dbReference type="ARBA" id="ARBA00022747"/>
    </source>
</evidence>
<dbReference type="STRING" id="488538.SAR116_0388"/>
<dbReference type="EMBL" id="CP001751">
    <property type="protein sequence ID" value="ADE38631.1"/>
    <property type="molecule type" value="Genomic_DNA"/>
</dbReference>
<feature type="compositionally biased region" description="Polar residues" evidence="9">
    <location>
        <begin position="180"/>
        <end position="203"/>
    </location>
</feature>
<evidence type="ECO:0000256" key="1">
    <source>
        <dbReference type="ARBA" id="ARBA00022603"/>
    </source>
</evidence>
<evidence type="ECO:0000256" key="9">
    <source>
        <dbReference type="SAM" id="MobiDB-lite"/>
    </source>
</evidence>
<keyword evidence="11" id="KW-1185">Reference proteome</keyword>
<organism evidence="10 11">
    <name type="scientific">Puniceispirillum marinum (strain IMCC1322)</name>
    <dbReference type="NCBI Taxonomy" id="488538"/>
    <lineage>
        <taxon>Bacteria</taxon>
        <taxon>Pseudomonadati</taxon>
        <taxon>Pseudomonadota</taxon>
        <taxon>Alphaproteobacteria</taxon>
        <taxon>Candidatus Puniceispirillales</taxon>
        <taxon>Candidatus Puniceispirillaceae</taxon>
        <taxon>Candidatus Puniceispirillum</taxon>
    </lineage>
</organism>
<dbReference type="Proteomes" id="UP000007460">
    <property type="component" value="Chromosome"/>
</dbReference>
<evidence type="ECO:0000256" key="6">
    <source>
        <dbReference type="PROSITE-ProRule" id="PRU01016"/>
    </source>
</evidence>
<accession>D5BQR7</accession>
<evidence type="ECO:0000256" key="2">
    <source>
        <dbReference type="ARBA" id="ARBA00022679"/>
    </source>
</evidence>
<sequence length="407" mass="44138">MLKHLDLASGIGGFSLGFEWAGLSQPIMFCDTDEWCRKVLNKHWPDVPIVNDVKELANEPSQIPDHDILSAGYPCQPFSVAGRQKGKEDDRHIWPYISQIIALKRPSWVVCENVYGHIALGLDEVLLDLESQGYATKPFVIGAEGVGAPHQRRRVWIVARYVGDAKHNGSSSTEIRRSPETPSNDNTEGSNTTIEPSGASGRTDSPELAESKGTGALGNATDYGRNRRSQTTGGGWTSDQQDRSHTDLWSQPSGSGTNVANPTGTGSETRDSDRMGNDNGSSAYERQLEGSGSQVTDVANTDNQRPQRRLQGRTDTEWQGLNGHAGRSCTAHGQPYEGSGSTEPRLGGTLSDGVSAWMDEPLDIPRIAVGVKDRTNRLKGLGNSILPQIAQRIGIAIKLTIEKEINE</sequence>
<dbReference type="GO" id="GO:0009307">
    <property type="term" value="P:DNA restriction-modification system"/>
    <property type="evidence" value="ECO:0007669"/>
    <property type="project" value="UniProtKB-KW"/>
</dbReference>
<comment type="similarity">
    <text evidence="6 7">Belongs to the class I-like SAM-binding methyltransferase superfamily. C5-methyltransferase family.</text>
</comment>
<dbReference type="PRINTS" id="PR00105">
    <property type="entry name" value="C5METTRFRASE"/>
</dbReference>
<dbReference type="GO" id="GO:0003886">
    <property type="term" value="F:DNA (cytosine-5-)-methyltransferase activity"/>
    <property type="evidence" value="ECO:0007669"/>
    <property type="project" value="UniProtKB-EC"/>
</dbReference>
<dbReference type="SUPFAM" id="SSF53335">
    <property type="entry name" value="S-adenosyl-L-methionine-dependent methyltransferases"/>
    <property type="match status" value="1"/>
</dbReference>
<feature type="compositionally biased region" description="Polar residues" evidence="9">
    <location>
        <begin position="278"/>
        <end position="304"/>
    </location>
</feature>
<evidence type="ECO:0000256" key="7">
    <source>
        <dbReference type="RuleBase" id="RU000416"/>
    </source>
</evidence>
<protein>
    <recommendedName>
        <fullName evidence="8">Cytosine-specific methyltransferase</fullName>
        <ecNumber evidence="8">2.1.1.37</ecNumber>
    </recommendedName>
</protein>
<dbReference type="PANTHER" id="PTHR46098">
    <property type="entry name" value="TRNA (CYTOSINE(38)-C(5))-METHYLTRANSFERASE"/>
    <property type="match status" value="1"/>
</dbReference>
<evidence type="ECO:0000313" key="10">
    <source>
        <dbReference type="EMBL" id="ADE38631.1"/>
    </source>
</evidence>
<dbReference type="PROSITE" id="PS00094">
    <property type="entry name" value="C5_MTASE_1"/>
    <property type="match status" value="1"/>
</dbReference>
<comment type="catalytic activity">
    <reaction evidence="5 8">
        <text>a 2'-deoxycytidine in DNA + S-adenosyl-L-methionine = a 5-methyl-2'-deoxycytidine in DNA + S-adenosyl-L-homocysteine + H(+)</text>
        <dbReference type="Rhea" id="RHEA:13681"/>
        <dbReference type="Rhea" id="RHEA-COMP:11369"/>
        <dbReference type="Rhea" id="RHEA-COMP:11370"/>
        <dbReference type="ChEBI" id="CHEBI:15378"/>
        <dbReference type="ChEBI" id="CHEBI:57856"/>
        <dbReference type="ChEBI" id="CHEBI:59789"/>
        <dbReference type="ChEBI" id="CHEBI:85452"/>
        <dbReference type="ChEBI" id="CHEBI:85454"/>
        <dbReference type="EC" id="2.1.1.37"/>
    </reaction>
</comment>
<dbReference type="Pfam" id="PF00145">
    <property type="entry name" value="DNA_methylase"/>
    <property type="match status" value="1"/>
</dbReference>
<evidence type="ECO:0000313" key="11">
    <source>
        <dbReference type="Proteomes" id="UP000007460"/>
    </source>
</evidence>
<evidence type="ECO:0000256" key="5">
    <source>
        <dbReference type="ARBA" id="ARBA00047422"/>
    </source>
</evidence>
<dbReference type="EC" id="2.1.1.37" evidence="8"/>
<dbReference type="KEGG" id="apb:SAR116_0388"/>
<dbReference type="eggNOG" id="COG0270">
    <property type="taxonomic scope" value="Bacteria"/>
</dbReference>
<dbReference type="REBASE" id="25063">
    <property type="entry name" value="M.Pma1322ORF388P"/>
</dbReference>
<dbReference type="HOGENOM" id="CLU_006958_5_1_5"/>
<proteinExistence type="inferred from homology"/>
<evidence type="ECO:0000256" key="3">
    <source>
        <dbReference type="ARBA" id="ARBA00022691"/>
    </source>
</evidence>
<feature type="active site" evidence="6">
    <location>
        <position position="75"/>
    </location>
</feature>
<dbReference type="InterPro" id="IPR050750">
    <property type="entry name" value="C5-MTase"/>
</dbReference>
<dbReference type="PROSITE" id="PS51679">
    <property type="entry name" value="SAM_MT_C5"/>
    <property type="match status" value="1"/>
</dbReference>
<feature type="compositionally biased region" description="Polar residues" evidence="9">
    <location>
        <begin position="247"/>
        <end position="267"/>
    </location>
</feature>
<keyword evidence="1 6" id="KW-0489">Methyltransferase</keyword>
<dbReference type="AlphaFoldDB" id="D5BQR7"/>
<dbReference type="GO" id="GO:0032259">
    <property type="term" value="P:methylation"/>
    <property type="evidence" value="ECO:0007669"/>
    <property type="project" value="UniProtKB-KW"/>
</dbReference>
<gene>
    <name evidence="10" type="ordered locus">SAR116_0388</name>
</gene>
<dbReference type="Gene3D" id="3.40.50.150">
    <property type="entry name" value="Vaccinia Virus protein VP39"/>
    <property type="match status" value="1"/>
</dbReference>
<dbReference type="RefSeq" id="WP_013045261.1">
    <property type="nucleotide sequence ID" value="NC_014010.1"/>
</dbReference>
<dbReference type="InterPro" id="IPR029063">
    <property type="entry name" value="SAM-dependent_MTases_sf"/>
</dbReference>
<dbReference type="InterPro" id="IPR018117">
    <property type="entry name" value="C5_DNA_meth_AS"/>
</dbReference>
<name>D5BQR7_PUNMI</name>
<feature type="region of interest" description="Disordered" evidence="9">
    <location>
        <begin position="166"/>
        <end position="344"/>
    </location>
</feature>
<keyword evidence="4" id="KW-0680">Restriction system</keyword>
<dbReference type="PANTHER" id="PTHR46098:SF1">
    <property type="entry name" value="TRNA (CYTOSINE(38)-C(5))-METHYLTRANSFERASE"/>
    <property type="match status" value="1"/>
</dbReference>
<dbReference type="NCBIfam" id="TIGR00675">
    <property type="entry name" value="dcm"/>
    <property type="match status" value="1"/>
</dbReference>
<evidence type="ECO:0000256" key="8">
    <source>
        <dbReference type="RuleBase" id="RU000417"/>
    </source>
</evidence>
<dbReference type="OrthoDB" id="9813719at2"/>